<reference evidence="2" key="1">
    <citation type="journal article" date="2023" name="G3 (Bethesda)">
        <title>A reference genome for the long-term kleptoplast-retaining sea slug Elysia crispata morphotype clarki.</title>
        <authorList>
            <person name="Eastman K.E."/>
            <person name="Pendleton A.L."/>
            <person name="Shaikh M.A."/>
            <person name="Suttiyut T."/>
            <person name="Ogas R."/>
            <person name="Tomko P."/>
            <person name="Gavelis G."/>
            <person name="Widhalm J.R."/>
            <person name="Wisecaver J.H."/>
        </authorList>
    </citation>
    <scope>NUCLEOTIDE SEQUENCE</scope>
    <source>
        <strain evidence="2">ECLA1</strain>
    </source>
</reference>
<name>A0AAE1AGT9_9GAST</name>
<sequence>MDKWINRRIENMAGALRQSQFTNILAAEIRRKTLLFIKVDNLKRVNLLQLVSTRPGPALASSSQVTYTTINNTFSDTVRKPTLPDTSRKTTLPDTSRKPTLPDTSRKPTLPDTSRKPTLPDTSREPTPPDTSLVLVTRETS</sequence>
<organism evidence="2 3">
    <name type="scientific">Elysia crispata</name>
    <name type="common">lettuce slug</name>
    <dbReference type="NCBI Taxonomy" id="231223"/>
    <lineage>
        <taxon>Eukaryota</taxon>
        <taxon>Metazoa</taxon>
        <taxon>Spiralia</taxon>
        <taxon>Lophotrochozoa</taxon>
        <taxon>Mollusca</taxon>
        <taxon>Gastropoda</taxon>
        <taxon>Heterobranchia</taxon>
        <taxon>Euthyneura</taxon>
        <taxon>Panpulmonata</taxon>
        <taxon>Sacoglossa</taxon>
        <taxon>Placobranchoidea</taxon>
        <taxon>Plakobranchidae</taxon>
        <taxon>Elysia</taxon>
    </lineage>
</organism>
<accession>A0AAE1AGT9</accession>
<dbReference type="Proteomes" id="UP001283361">
    <property type="component" value="Unassembled WGS sequence"/>
</dbReference>
<evidence type="ECO:0000313" key="3">
    <source>
        <dbReference type="Proteomes" id="UP001283361"/>
    </source>
</evidence>
<evidence type="ECO:0000256" key="1">
    <source>
        <dbReference type="SAM" id="MobiDB-lite"/>
    </source>
</evidence>
<dbReference type="AlphaFoldDB" id="A0AAE1AGT9"/>
<keyword evidence="3" id="KW-1185">Reference proteome</keyword>
<proteinExistence type="predicted"/>
<feature type="region of interest" description="Disordered" evidence="1">
    <location>
        <begin position="70"/>
        <end position="141"/>
    </location>
</feature>
<protein>
    <submittedName>
        <fullName evidence="2">Uncharacterized protein</fullName>
    </submittedName>
</protein>
<dbReference type="EMBL" id="JAWDGP010001860">
    <property type="protein sequence ID" value="KAK3787554.1"/>
    <property type="molecule type" value="Genomic_DNA"/>
</dbReference>
<comment type="caution">
    <text evidence="2">The sequence shown here is derived from an EMBL/GenBank/DDBJ whole genome shotgun (WGS) entry which is preliminary data.</text>
</comment>
<evidence type="ECO:0000313" key="2">
    <source>
        <dbReference type="EMBL" id="KAK3787554.1"/>
    </source>
</evidence>
<gene>
    <name evidence="2" type="ORF">RRG08_042096</name>
</gene>